<organism evidence="4 5">
    <name type="scientific">Hylemonella gracilis</name>
    <dbReference type="NCBI Taxonomy" id="80880"/>
    <lineage>
        <taxon>Bacteria</taxon>
        <taxon>Pseudomonadati</taxon>
        <taxon>Pseudomonadota</taxon>
        <taxon>Betaproteobacteria</taxon>
        <taxon>Burkholderiales</taxon>
        <taxon>Comamonadaceae</taxon>
        <taxon>Hylemonella</taxon>
    </lineage>
</organism>
<feature type="signal peptide" evidence="2">
    <location>
        <begin position="1"/>
        <end position="22"/>
    </location>
</feature>
<evidence type="ECO:0000259" key="3">
    <source>
        <dbReference type="Pfam" id="PF13386"/>
    </source>
</evidence>
<dbReference type="PANTHER" id="PTHR42208">
    <property type="entry name" value="HEAVY METAL TRANSPORTER-RELATED"/>
    <property type="match status" value="1"/>
</dbReference>
<gene>
    <name evidence="4" type="ORF">DW355_11230</name>
</gene>
<evidence type="ECO:0000256" key="2">
    <source>
        <dbReference type="SAM" id="SignalP"/>
    </source>
</evidence>
<dbReference type="InterPro" id="IPR039447">
    <property type="entry name" value="UreH-like_TM_dom"/>
</dbReference>
<dbReference type="KEGG" id="hgr:DW355_11230"/>
<reference evidence="4 5" key="1">
    <citation type="submission" date="2018-07" db="EMBL/GenBank/DDBJ databases">
        <title>Exploring interactions and the metabolic potential of the ultra-small soil bacteria Hylemonella gracilis.</title>
        <authorList>
            <person name="Tyc O."/>
            <person name="Kulkarni P."/>
            <person name="Gawehns F."/>
            <person name="Hundscheid M."/>
            <person name="Zweers H."/>
            <person name="Garbeva P."/>
        </authorList>
    </citation>
    <scope>NUCLEOTIDE SEQUENCE [LARGE SCALE GENOMIC DNA]</scope>
    <source>
        <strain evidence="4 5">NS1</strain>
    </source>
</reference>
<name>A0A4V1A293_9BURK</name>
<dbReference type="PANTHER" id="PTHR42208:SF1">
    <property type="entry name" value="HEAVY METAL TRANSPORTER"/>
    <property type="match status" value="1"/>
</dbReference>
<feature type="transmembrane region" description="Helical" evidence="1">
    <location>
        <begin position="81"/>
        <end position="103"/>
    </location>
</feature>
<feature type="transmembrane region" description="Helical" evidence="1">
    <location>
        <begin position="203"/>
        <end position="224"/>
    </location>
</feature>
<sequence length="279" mass="28443">MSSTLALTALLMGLAGGPHCVAMCGAACAGLARAARGGVQTTQQPIHFRGGASSALPVVSLPSSADVSDLPLVLLFQLGRVLGYAILGGLAAASMQGLGWLTVHSAALRPLWSLLHVAAIVLGLVLLWRAAQPVWLEQGAQALWRGVQRMVRGRAGTDEGAGGRSAGAGVLLIGSLWALLPCGLLYSALLVATLTGQAWQGAVVMALFALGTAVSMTLGPWLWLRLGQGAGLRSPLLQNLGVRLAGLALALSSAWALWMGLAHDTAPWCVVGLAGLTTA</sequence>
<feature type="transmembrane region" description="Helical" evidence="1">
    <location>
        <begin position="236"/>
        <end position="258"/>
    </location>
</feature>
<keyword evidence="2" id="KW-0732">Signal</keyword>
<dbReference type="AlphaFoldDB" id="A0A4V1A293"/>
<protein>
    <submittedName>
        <fullName evidence="4">Sulfite exporter TauE/SafE family protein</fullName>
    </submittedName>
</protein>
<feature type="transmembrane region" description="Helical" evidence="1">
    <location>
        <begin position="168"/>
        <end position="191"/>
    </location>
</feature>
<accession>A0A4V1A293</accession>
<evidence type="ECO:0000313" key="4">
    <source>
        <dbReference type="EMBL" id="QBK05249.1"/>
    </source>
</evidence>
<evidence type="ECO:0000313" key="5">
    <source>
        <dbReference type="Proteomes" id="UP000292939"/>
    </source>
</evidence>
<feature type="domain" description="Urease accessory protein UreH-like transmembrane" evidence="3">
    <location>
        <begin position="8"/>
        <end position="251"/>
    </location>
</feature>
<dbReference type="RefSeq" id="WP_131280176.1">
    <property type="nucleotide sequence ID" value="NZ_CP031395.1"/>
</dbReference>
<dbReference type="EMBL" id="CP031395">
    <property type="protein sequence ID" value="QBK05249.1"/>
    <property type="molecule type" value="Genomic_DNA"/>
</dbReference>
<keyword evidence="1" id="KW-0812">Transmembrane</keyword>
<feature type="transmembrane region" description="Helical" evidence="1">
    <location>
        <begin position="110"/>
        <end position="131"/>
    </location>
</feature>
<dbReference type="OrthoDB" id="9155091at2"/>
<keyword evidence="1" id="KW-1133">Transmembrane helix</keyword>
<evidence type="ECO:0000256" key="1">
    <source>
        <dbReference type="SAM" id="Phobius"/>
    </source>
</evidence>
<feature type="chain" id="PRO_5020315615" evidence="2">
    <location>
        <begin position="23"/>
        <end position="279"/>
    </location>
</feature>
<dbReference type="Pfam" id="PF13386">
    <property type="entry name" value="DsbD_2"/>
    <property type="match status" value="1"/>
</dbReference>
<proteinExistence type="predicted"/>
<keyword evidence="1" id="KW-0472">Membrane</keyword>
<dbReference type="Proteomes" id="UP000292939">
    <property type="component" value="Chromosome"/>
</dbReference>